<dbReference type="GO" id="GO:0005524">
    <property type="term" value="F:ATP binding"/>
    <property type="evidence" value="ECO:0007669"/>
    <property type="project" value="UniProtKB-UniRule"/>
</dbReference>
<dbReference type="Pfam" id="PF08245">
    <property type="entry name" value="Mur_ligase_M"/>
    <property type="match status" value="1"/>
</dbReference>
<evidence type="ECO:0000256" key="6">
    <source>
        <dbReference type="ARBA" id="ARBA00022741"/>
    </source>
</evidence>
<keyword evidence="8 9" id="KW-0131">Cell cycle</keyword>
<dbReference type="EC" id="6.3.2.9" evidence="9 10"/>
<dbReference type="Pfam" id="PF02875">
    <property type="entry name" value="Mur_ligase_C"/>
    <property type="match status" value="1"/>
</dbReference>
<comment type="caution">
    <text evidence="14">The sequence shown here is derived from an EMBL/GenBank/DDBJ whole genome shotgun (WGS) entry which is preliminary data.</text>
</comment>
<dbReference type="GO" id="GO:0005737">
    <property type="term" value="C:cytoplasm"/>
    <property type="evidence" value="ECO:0007669"/>
    <property type="project" value="UniProtKB-SubCell"/>
</dbReference>
<keyword evidence="4 9" id="KW-0436">Ligase</keyword>
<keyword evidence="3 9" id="KW-0963">Cytoplasm</keyword>
<keyword evidence="7 9" id="KW-0067">ATP-binding</keyword>
<dbReference type="InterPro" id="IPR018109">
    <property type="entry name" value="Folylpolyglutamate_synth_CS"/>
</dbReference>
<evidence type="ECO:0000256" key="9">
    <source>
        <dbReference type="HAMAP-Rule" id="MF_00639"/>
    </source>
</evidence>
<comment type="subcellular location">
    <subcellularLocation>
        <location evidence="1 9 10">Cytoplasm</location>
    </subcellularLocation>
</comment>
<dbReference type="PANTHER" id="PTHR43692">
    <property type="entry name" value="UDP-N-ACETYLMURAMOYLALANINE--D-GLUTAMATE LIGASE"/>
    <property type="match status" value="1"/>
</dbReference>
<dbReference type="SUPFAM" id="SSF53244">
    <property type="entry name" value="MurD-like peptide ligases, peptide-binding domain"/>
    <property type="match status" value="1"/>
</dbReference>
<evidence type="ECO:0000256" key="8">
    <source>
        <dbReference type="ARBA" id="ARBA00023306"/>
    </source>
</evidence>
<feature type="region of interest" description="Disordered" evidence="11">
    <location>
        <begin position="25"/>
        <end position="46"/>
    </location>
</feature>
<evidence type="ECO:0000256" key="10">
    <source>
        <dbReference type="RuleBase" id="RU003664"/>
    </source>
</evidence>
<dbReference type="GO" id="GO:0004326">
    <property type="term" value="F:tetrahydrofolylpolyglutamate synthase activity"/>
    <property type="evidence" value="ECO:0007669"/>
    <property type="project" value="InterPro"/>
</dbReference>
<accession>A0A7C6A942</accession>
<evidence type="ECO:0000256" key="7">
    <source>
        <dbReference type="ARBA" id="ARBA00022840"/>
    </source>
</evidence>
<gene>
    <name evidence="9 14" type="primary">murD</name>
    <name evidence="14" type="ORF">ENW73_04275</name>
</gene>
<evidence type="ECO:0000256" key="2">
    <source>
        <dbReference type="ARBA" id="ARBA00004752"/>
    </source>
</evidence>
<keyword evidence="5 9" id="KW-0132">Cell division</keyword>
<evidence type="ECO:0000256" key="1">
    <source>
        <dbReference type="ARBA" id="ARBA00004496"/>
    </source>
</evidence>
<dbReference type="CDD" id="cd01983">
    <property type="entry name" value="SIMIBI"/>
    <property type="match status" value="1"/>
</dbReference>
<dbReference type="PANTHER" id="PTHR43692:SF1">
    <property type="entry name" value="UDP-N-ACETYLMURAMOYLALANINE--D-GLUTAMATE LIGASE"/>
    <property type="match status" value="1"/>
</dbReference>
<dbReference type="Gene3D" id="3.90.190.20">
    <property type="entry name" value="Mur ligase, C-terminal domain"/>
    <property type="match status" value="1"/>
</dbReference>
<comment type="similarity">
    <text evidence="9">Belongs to the MurCDEF family.</text>
</comment>
<dbReference type="GO" id="GO:0008764">
    <property type="term" value="F:UDP-N-acetylmuramoylalanine-D-glutamate ligase activity"/>
    <property type="evidence" value="ECO:0007669"/>
    <property type="project" value="UniProtKB-UniRule"/>
</dbReference>
<evidence type="ECO:0000256" key="11">
    <source>
        <dbReference type="SAM" id="MobiDB-lite"/>
    </source>
</evidence>
<dbReference type="GO" id="GO:0008360">
    <property type="term" value="P:regulation of cell shape"/>
    <property type="evidence" value="ECO:0007669"/>
    <property type="project" value="UniProtKB-KW"/>
</dbReference>
<dbReference type="InterPro" id="IPR004101">
    <property type="entry name" value="Mur_ligase_C"/>
</dbReference>
<keyword evidence="9 10" id="KW-0573">Peptidoglycan synthesis</keyword>
<dbReference type="HAMAP" id="MF_00639">
    <property type="entry name" value="MurD"/>
    <property type="match status" value="1"/>
</dbReference>
<dbReference type="GO" id="GO:0071555">
    <property type="term" value="P:cell wall organization"/>
    <property type="evidence" value="ECO:0007669"/>
    <property type="project" value="UniProtKB-KW"/>
</dbReference>
<protein>
    <recommendedName>
        <fullName evidence="9 10">UDP-N-acetylmuramoylalanine--D-glutamate ligase</fullName>
        <ecNumber evidence="9 10">6.3.2.9</ecNumber>
    </recommendedName>
    <alternativeName>
        <fullName evidence="9">D-glutamic acid-adding enzyme</fullName>
    </alternativeName>
    <alternativeName>
        <fullName evidence="9">UDP-N-acetylmuramoyl-L-alanyl-D-glutamate synthetase</fullName>
    </alternativeName>
</protein>
<dbReference type="InterPro" id="IPR005762">
    <property type="entry name" value="MurD"/>
</dbReference>
<dbReference type="GO" id="GO:0009252">
    <property type="term" value="P:peptidoglycan biosynthetic process"/>
    <property type="evidence" value="ECO:0007669"/>
    <property type="project" value="UniProtKB-UniRule"/>
</dbReference>
<dbReference type="PROSITE" id="PS01011">
    <property type="entry name" value="FOLYLPOLYGLU_SYNT_1"/>
    <property type="match status" value="1"/>
</dbReference>
<organism evidence="14">
    <name type="scientific">candidate division WOR-3 bacterium</name>
    <dbReference type="NCBI Taxonomy" id="2052148"/>
    <lineage>
        <taxon>Bacteria</taxon>
        <taxon>Bacteria division WOR-3</taxon>
    </lineage>
</organism>
<feature type="domain" description="Mur ligase C-terminal" evidence="12">
    <location>
        <begin position="422"/>
        <end position="534"/>
    </location>
</feature>
<dbReference type="InterPro" id="IPR013221">
    <property type="entry name" value="Mur_ligase_cen"/>
</dbReference>
<comment type="function">
    <text evidence="9 10">Cell wall formation. Catalyzes the addition of glutamate to the nucleotide precursor UDP-N-acetylmuramoyl-L-alanine (UMA).</text>
</comment>
<dbReference type="NCBIfam" id="TIGR01087">
    <property type="entry name" value="murD"/>
    <property type="match status" value="1"/>
</dbReference>
<comment type="catalytic activity">
    <reaction evidence="9 10">
        <text>UDP-N-acetyl-alpha-D-muramoyl-L-alanine + D-glutamate + ATP = UDP-N-acetyl-alpha-D-muramoyl-L-alanyl-D-glutamate + ADP + phosphate + H(+)</text>
        <dbReference type="Rhea" id="RHEA:16429"/>
        <dbReference type="ChEBI" id="CHEBI:15378"/>
        <dbReference type="ChEBI" id="CHEBI:29986"/>
        <dbReference type="ChEBI" id="CHEBI:30616"/>
        <dbReference type="ChEBI" id="CHEBI:43474"/>
        <dbReference type="ChEBI" id="CHEBI:83898"/>
        <dbReference type="ChEBI" id="CHEBI:83900"/>
        <dbReference type="ChEBI" id="CHEBI:456216"/>
        <dbReference type="EC" id="6.3.2.9"/>
    </reaction>
</comment>
<dbReference type="SUPFAM" id="SSF53623">
    <property type="entry name" value="MurD-like peptide ligases, catalytic domain"/>
    <property type="match status" value="1"/>
</dbReference>
<dbReference type="Gene3D" id="3.40.1190.10">
    <property type="entry name" value="Mur-like, catalytic domain"/>
    <property type="match status" value="1"/>
</dbReference>
<proteinExistence type="inferred from homology"/>
<dbReference type="InterPro" id="IPR036565">
    <property type="entry name" value="Mur-like_cat_sf"/>
</dbReference>
<evidence type="ECO:0000256" key="3">
    <source>
        <dbReference type="ARBA" id="ARBA00022490"/>
    </source>
</evidence>
<feature type="binding site" evidence="9">
    <location>
        <begin position="226"/>
        <end position="232"/>
    </location>
    <ligand>
        <name>ATP</name>
        <dbReference type="ChEBI" id="CHEBI:30616"/>
    </ligand>
</feature>
<dbReference type="InterPro" id="IPR036615">
    <property type="entry name" value="Mur_ligase_C_dom_sf"/>
</dbReference>
<dbReference type="AlphaFoldDB" id="A0A7C6A942"/>
<evidence type="ECO:0000256" key="5">
    <source>
        <dbReference type="ARBA" id="ARBA00022618"/>
    </source>
</evidence>
<dbReference type="EMBL" id="DTLI01000112">
    <property type="protein sequence ID" value="HHS52067.1"/>
    <property type="molecule type" value="Genomic_DNA"/>
</dbReference>
<keyword evidence="9 10" id="KW-0133">Cell shape</keyword>
<evidence type="ECO:0000256" key="4">
    <source>
        <dbReference type="ARBA" id="ARBA00022598"/>
    </source>
</evidence>
<dbReference type="GO" id="GO:0051301">
    <property type="term" value="P:cell division"/>
    <property type="evidence" value="ECO:0007669"/>
    <property type="project" value="UniProtKB-KW"/>
</dbReference>
<reference evidence="14" key="1">
    <citation type="journal article" date="2020" name="mSystems">
        <title>Genome- and Community-Level Interaction Insights into Carbon Utilization and Element Cycling Functions of Hydrothermarchaeota in Hydrothermal Sediment.</title>
        <authorList>
            <person name="Zhou Z."/>
            <person name="Liu Y."/>
            <person name="Xu W."/>
            <person name="Pan J."/>
            <person name="Luo Z.H."/>
            <person name="Li M."/>
        </authorList>
    </citation>
    <scope>NUCLEOTIDE SEQUENCE [LARGE SCALE GENOMIC DNA]</scope>
    <source>
        <strain evidence="14">SpSt-876</strain>
    </source>
</reference>
<evidence type="ECO:0000259" key="12">
    <source>
        <dbReference type="Pfam" id="PF02875"/>
    </source>
</evidence>
<name>A0A7C6A942_UNCW3</name>
<keyword evidence="6 9" id="KW-0547">Nucleotide-binding</keyword>
<comment type="pathway">
    <text evidence="2 9 10">Cell wall biogenesis; peptidoglycan biosynthesis.</text>
</comment>
<evidence type="ECO:0000259" key="13">
    <source>
        <dbReference type="Pfam" id="PF08245"/>
    </source>
</evidence>
<dbReference type="UniPathway" id="UPA00219"/>
<keyword evidence="9 10" id="KW-0961">Cell wall biogenesis/degradation</keyword>
<sequence>MRLQRTKNRDPILDSGDIIRSFRNFNPKDKMSAESTSRQRGFAPLNPQKDFFLKPGEMRGNPPLASPLRGFPSSQRGFAPYSVVRCPFSVLSASGGSRKNTRDSSLSPRPCPLIPKSVFIYGLGRATRNLVLFLLRKGTKVYAWDDNPKVRIPRSVIRCPLSVLSASGGSRKNARDSSLSPRPCPFPVLAIISPGVPTSRIPLSKAIDEVEFTSYFIKKPIIAVTGTNGKSTTTALIGKILASDKKRVFVGGNLAPGEPFSKALLLKEKDYYVVEVSSFQLERCDKFSPKIAVLLNISEDHLDRHRSKEEYIALKFRIFANQDKNDYAIVNLDDPVIASRNLPASLRSQILYFSTQKVTNGAYLKDDMIYFQDEPVLPTNEIKLPGIHNLANILAAIAVTKTLGVKNESIRRAVSQFTGLPHRLELVKEIQGVKYINNSMCTNPAAAINSLRAVKGPVILITGGKEKNLNITSYLKTITNCAKYTILVGENRYRLKTALLKLNYHKLKVCDSLKEAVRSAREKATRGDTVLFSPGFSSFDSYANFIERGEAFRNAVNLL</sequence>
<feature type="domain" description="Mur ligase central" evidence="13">
    <location>
        <begin position="224"/>
        <end position="399"/>
    </location>
</feature>
<evidence type="ECO:0000313" key="14">
    <source>
        <dbReference type="EMBL" id="HHS52067.1"/>
    </source>
</evidence>